<protein>
    <submittedName>
        <fullName evidence="2">Ras-related protein RABH1b</fullName>
    </submittedName>
</protein>
<dbReference type="AlphaFoldDB" id="A0A1D6J0M8"/>
<reference evidence="2" key="1">
    <citation type="submission" date="2015-12" db="EMBL/GenBank/DDBJ databases">
        <title>Update maize B73 reference genome by single molecule sequencing technologies.</title>
        <authorList>
            <consortium name="Maize Genome Sequencing Project"/>
            <person name="Ware D."/>
        </authorList>
    </citation>
    <scope>NUCLEOTIDE SEQUENCE</scope>
    <source>
        <tissue evidence="2">Seedling</tissue>
    </source>
</reference>
<dbReference type="EMBL" id="CM000786">
    <property type="protein sequence ID" value="AQK41602.1"/>
    <property type="molecule type" value="Genomic_DNA"/>
</dbReference>
<feature type="non-terminal residue" evidence="2">
    <location>
        <position position="1"/>
    </location>
</feature>
<name>A0A1D6J0M8_MAIZE</name>
<proteinExistence type="predicted"/>
<evidence type="ECO:0000313" key="2">
    <source>
        <dbReference type="EMBL" id="AQK41602.1"/>
    </source>
</evidence>
<accession>A0A1D6J0M8</accession>
<organism evidence="2">
    <name type="scientific">Zea mays</name>
    <name type="common">Maize</name>
    <dbReference type="NCBI Taxonomy" id="4577"/>
    <lineage>
        <taxon>Eukaryota</taxon>
        <taxon>Viridiplantae</taxon>
        <taxon>Streptophyta</taxon>
        <taxon>Embryophyta</taxon>
        <taxon>Tracheophyta</taxon>
        <taxon>Spermatophyta</taxon>
        <taxon>Magnoliopsida</taxon>
        <taxon>Liliopsida</taxon>
        <taxon>Poales</taxon>
        <taxon>Poaceae</taxon>
        <taxon>PACMAD clade</taxon>
        <taxon>Panicoideae</taxon>
        <taxon>Andropogonodae</taxon>
        <taxon>Andropogoneae</taxon>
        <taxon>Tripsacinae</taxon>
        <taxon>Zea</taxon>
    </lineage>
</organism>
<feature type="region of interest" description="Disordered" evidence="1">
    <location>
        <begin position="18"/>
        <end position="44"/>
    </location>
</feature>
<gene>
    <name evidence="2" type="ORF">ZEAMMB73_Zm00001d024612</name>
</gene>
<evidence type="ECO:0000256" key="1">
    <source>
        <dbReference type="SAM" id="MobiDB-lite"/>
    </source>
</evidence>
<sequence length="119" mass="12884">RLPQLAPLRHCERRWAQPPLHRVGPPASVAVPPPPTTATGPATDGRRVPRIYWVIGSICRSATASSCHVSLVPTDVESDVSIGEIQLLDFGSPIYLLSPVAASLQPPCARDHTSFFLHF</sequence>